<proteinExistence type="inferred from homology"/>
<sequence>MIINNGNTSFDLVIFDFDGTLIDSKYDIATSVNLTLKDLALPPRSRDEIFSFVGDGVKRLLRLSVGEGNEAQYEDALKIFREHYLAHCLDSTQIYEGLDSVLNILEGKPKALATNKSLEYTLRIADGLGVRNTFSAIECPNDQADLKPDPGMLFRILAQLGVAPEKTVLVGDSTNDVRAAKAAGMKACAVGYGYGNREKVLALGPDFFCEKPEDLLAIFS</sequence>
<dbReference type="Proteomes" id="UP001250932">
    <property type="component" value="Unassembled WGS sequence"/>
</dbReference>
<dbReference type="Pfam" id="PF13419">
    <property type="entry name" value="HAD_2"/>
    <property type="match status" value="1"/>
</dbReference>
<dbReference type="InterPro" id="IPR041492">
    <property type="entry name" value="HAD_2"/>
</dbReference>
<dbReference type="SFLD" id="SFLDS00003">
    <property type="entry name" value="Haloacid_Dehalogenase"/>
    <property type="match status" value="1"/>
</dbReference>
<dbReference type="PANTHER" id="PTHR43434">
    <property type="entry name" value="PHOSPHOGLYCOLATE PHOSPHATASE"/>
    <property type="match status" value="1"/>
</dbReference>
<dbReference type="Gene3D" id="1.10.150.240">
    <property type="entry name" value="Putative phosphatase, domain 2"/>
    <property type="match status" value="1"/>
</dbReference>
<comment type="similarity">
    <text evidence="3">Belongs to the HAD-like hydrolase superfamily. CbbY/CbbZ/Gph/YieH family.</text>
</comment>
<dbReference type="InterPro" id="IPR006439">
    <property type="entry name" value="HAD-SF_hydro_IA"/>
</dbReference>
<comment type="caution">
    <text evidence="5">The sequence shown here is derived from an EMBL/GenBank/DDBJ whole genome shotgun (WGS) entry which is preliminary data.</text>
</comment>
<dbReference type="GO" id="GO:0016787">
    <property type="term" value="F:hydrolase activity"/>
    <property type="evidence" value="ECO:0007669"/>
    <property type="project" value="UniProtKB-KW"/>
</dbReference>
<keyword evidence="5" id="KW-0378">Hydrolase</keyword>
<dbReference type="SFLD" id="SFLDG01129">
    <property type="entry name" value="C1.5:_HAD__Beta-PGM__Phosphata"/>
    <property type="match status" value="1"/>
</dbReference>
<evidence type="ECO:0000313" key="5">
    <source>
        <dbReference type="EMBL" id="MDT7042637.1"/>
    </source>
</evidence>
<dbReference type="SUPFAM" id="SSF56784">
    <property type="entry name" value="HAD-like"/>
    <property type="match status" value="1"/>
</dbReference>
<evidence type="ECO:0000256" key="2">
    <source>
        <dbReference type="ARBA" id="ARBA00004818"/>
    </source>
</evidence>
<dbReference type="InterPro" id="IPR023214">
    <property type="entry name" value="HAD_sf"/>
</dbReference>
<evidence type="ECO:0000256" key="4">
    <source>
        <dbReference type="ARBA" id="ARBA00013078"/>
    </source>
</evidence>
<accession>A0ABU3K8F5</accession>
<dbReference type="EC" id="3.1.3.18" evidence="4"/>
<reference evidence="5 6" key="1">
    <citation type="journal article" date="2023" name="ISME J.">
        <title>Cultivation and genomic characterization of novel and ubiquitous marine nitrite-oxidizing bacteria from the Nitrospirales.</title>
        <authorList>
            <person name="Mueller A.J."/>
            <person name="Daebeler A."/>
            <person name="Herbold C.W."/>
            <person name="Kirkegaard R.H."/>
            <person name="Daims H."/>
        </authorList>
    </citation>
    <scope>NUCLEOTIDE SEQUENCE [LARGE SCALE GENOMIC DNA]</scope>
    <source>
        <strain evidence="5 6">EB</strain>
    </source>
</reference>
<dbReference type="InterPro" id="IPR036412">
    <property type="entry name" value="HAD-like_sf"/>
</dbReference>
<dbReference type="NCBIfam" id="TIGR01509">
    <property type="entry name" value="HAD-SF-IA-v3"/>
    <property type="match status" value="1"/>
</dbReference>
<evidence type="ECO:0000256" key="3">
    <source>
        <dbReference type="ARBA" id="ARBA00006171"/>
    </source>
</evidence>
<dbReference type="InterPro" id="IPR023198">
    <property type="entry name" value="PGP-like_dom2"/>
</dbReference>
<dbReference type="EMBL" id="JAQOUE010000001">
    <property type="protein sequence ID" value="MDT7042637.1"/>
    <property type="molecule type" value="Genomic_DNA"/>
</dbReference>
<dbReference type="PANTHER" id="PTHR43434:SF1">
    <property type="entry name" value="PHOSPHOGLYCOLATE PHOSPHATASE"/>
    <property type="match status" value="1"/>
</dbReference>
<organism evidence="5 6">
    <name type="scientific">Candidatus Nitronereus thalassa</name>
    <dbReference type="NCBI Taxonomy" id="3020898"/>
    <lineage>
        <taxon>Bacteria</taxon>
        <taxon>Pseudomonadati</taxon>
        <taxon>Nitrospirota</taxon>
        <taxon>Nitrospiria</taxon>
        <taxon>Nitrospirales</taxon>
        <taxon>Nitrospiraceae</taxon>
        <taxon>Candidatus Nitronereus</taxon>
    </lineage>
</organism>
<dbReference type="Gene3D" id="3.40.50.1000">
    <property type="entry name" value="HAD superfamily/HAD-like"/>
    <property type="match status" value="1"/>
</dbReference>
<dbReference type="InterPro" id="IPR050155">
    <property type="entry name" value="HAD-like_hydrolase_sf"/>
</dbReference>
<comment type="catalytic activity">
    <reaction evidence="1">
        <text>2-phosphoglycolate + H2O = glycolate + phosphate</text>
        <dbReference type="Rhea" id="RHEA:14369"/>
        <dbReference type="ChEBI" id="CHEBI:15377"/>
        <dbReference type="ChEBI" id="CHEBI:29805"/>
        <dbReference type="ChEBI" id="CHEBI:43474"/>
        <dbReference type="ChEBI" id="CHEBI:58033"/>
        <dbReference type="EC" id="3.1.3.18"/>
    </reaction>
</comment>
<name>A0ABU3K8F5_9BACT</name>
<keyword evidence="6" id="KW-1185">Reference proteome</keyword>
<evidence type="ECO:0000256" key="1">
    <source>
        <dbReference type="ARBA" id="ARBA00000830"/>
    </source>
</evidence>
<comment type="pathway">
    <text evidence="2">Organic acid metabolism; glycolate biosynthesis; glycolate from 2-phosphoglycolate: step 1/1.</text>
</comment>
<gene>
    <name evidence="5" type="ORF">PPG34_09765</name>
</gene>
<protein>
    <recommendedName>
        <fullName evidence="4">phosphoglycolate phosphatase</fullName>
        <ecNumber evidence="4">3.1.3.18</ecNumber>
    </recommendedName>
</protein>
<dbReference type="NCBIfam" id="TIGR01549">
    <property type="entry name" value="HAD-SF-IA-v1"/>
    <property type="match status" value="1"/>
</dbReference>
<dbReference type="RefSeq" id="WP_313833073.1">
    <property type="nucleotide sequence ID" value="NZ_JAQOUE010000001.1"/>
</dbReference>
<evidence type="ECO:0000313" key="6">
    <source>
        <dbReference type="Proteomes" id="UP001250932"/>
    </source>
</evidence>